<proteinExistence type="predicted"/>
<accession>A0ABT7YB56</accession>
<dbReference type="EMBL" id="JAUEPH010000002">
    <property type="protein sequence ID" value="MDN3203640.1"/>
    <property type="molecule type" value="Genomic_DNA"/>
</dbReference>
<dbReference type="RefSeq" id="WP_289999200.1">
    <property type="nucleotide sequence ID" value="NZ_JAUEPH010000002.1"/>
</dbReference>
<feature type="compositionally biased region" description="Basic and acidic residues" evidence="1">
    <location>
        <begin position="45"/>
        <end position="61"/>
    </location>
</feature>
<dbReference type="Proteomes" id="UP001171916">
    <property type="component" value="Unassembled WGS sequence"/>
</dbReference>
<sequence length="189" mass="21520">MEKENLNELSSLLTEEIYFLPEEFNEAPQEEKEEKRPVPSISSVEEPKIKSLKSGKTEDLKPEPIKVRSEFSQQVLVLHEESELTEDALELLSKILGAVNHSMSDIGLLSSEELEGRSLEDFNEIGAHKIIRFGRIKHPINATPAPEYQVYSDEETEFLFADALTVIKDDNSLKRKLWGALQVLFHVTK</sequence>
<name>A0ABT7YB56_9BACT</name>
<protein>
    <submittedName>
        <fullName evidence="2">Uncharacterized protein</fullName>
    </submittedName>
</protein>
<keyword evidence="3" id="KW-1185">Reference proteome</keyword>
<evidence type="ECO:0000313" key="3">
    <source>
        <dbReference type="Proteomes" id="UP001171916"/>
    </source>
</evidence>
<evidence type="ECO:0000313" key="2">
    <source>
        <dbReference type="EMBL" id="MDN3203640.1"/>
    </source>
</evidence>
<organism evidence="2 3">
    <name type="scientific">Algoriphagus sediminis</name>
    <dbReference type="NCBI Taxonomy" id="3057113"/>
    <lineage>
        <taxon>Bacteria</taxon>
        <taxon>Pseudomonadati</taxon>
        <taxon>Bacteroidota</taxon>
        <taxon>Cytophagia</taxon>
        <taxon>Cytophagales</taxon>
        <taxon>Cyclobacteriaceae</taxon>
        <taxon>Algoriphagus</taxon>
    </lineage>
</organism>
<comment type="caution">
    <text evidence="2">The sequence shown here is derived from an EMBL/GenBank/DDBJ whole genome shotgun (WGS) entry which is preliminary data.</text>
</comment>
<gene>
    <name evidence="2" type="ORF">QVH07_05750</name>
</gene>
<reference evidence="2" key="1">
    <citation type="submission" date="2023-06" db="EMBL/GenBank/DDBJ databases">
        <title>Robiginitalea aurantiacus sp. nov. and Algoriphagus sediminis sp. nov., isolated from coastal sediment.</title>
        <authorList>
            <person name="Zhou Z.Y."/>
            <person name="An J."/>
            <person name="Jia Y.W."/>
            <person name="Du Z.J."/>
        </authorList>
    </citation>
    <scope>NUCLEOTIDE SEQUENCE</scope>
    <source>
        <strain evidence="2">C2-7</strain>
    </source>
</reference>
<feature type="region of interest" description="Disordered" evidence="1">
    <location>
        <begin position="23"/>
        <end position="61"/>
    </location>
</feature>
<evidence type="ECO:0000256" key="1">
    <source>
        <dbReference type="SAM" id="MobiDB-lite"/>
    </source>
</evidence>